<dbReference type="EMBL" id="CAKOGL010000018">
    <property type="protein sequence ID" value="CAH2097731.1"/>
    <property type="molecule type" value="Genomic_DNA"/>
</dbReference>
<organism evidence="1 2">
    <name type="scientific">Euphydryas editha</name>
    <name type="common">Edith's checkerspot</name>
    <dbReference type="NCBI Taxonomy" id="104508"/>
    <lineage>
        <taxon>Eukaryota</taxon>
        <taxon>Metazoa</taxon>
        <taxon>Ecdysozoa</taxon>
        <taxon>Arthropoda</taxon>
        <taxon>Hexapoda</taxon>
        <taxon>Insecta</taxon>
        <taxon>Pterygota</taxon>
        <taxon>Neoptera</taxon>
        <taxon>Endopterygota</taxon>
        <taxon>Lepidoptera</taxon>
        <taxon>Glossata</taxon>
        <taxon>Ditrysia</taxon>
        <taxon>Papilionoidea</taxon>
        <taxon>Nymphalidae</taxon>
        <taxon>Nymphalinae</taxon>
        <taxon>Euphydryas</taxon>
    </lineage>
</organism>
<name>A0AAU9UIM1_EUPED</name>
<gene>
    <name evidence="1" type="ORF">EEDITHA_LOCUS12919</name>
</gene>
<keyword evidence="2" id="KW-1185">Reference proteome</keyword>
<evidence type="ECO:0000313" key="1">
    <source>
        <dbReference type="EMBL" id="CAH2097731.1"/>
    </source>
</evidence>
<dbReference type="AlphaFoldDB" id="A0AAU9UIM1"/>
<accession>A0AAU9UIM1</accession>
<reference evidence="1" key="1">
    <citation type="submission" date="2022-03" db="EMBL/GenBank/DDBJ databases">
        <authorList>
            <person name="Tunstrom K."/>
        </authorList>
    </citation>
    <scope>NUCLEOTIDE SEQUENCE</scope>
</reference>
<sequence>MADLSNLVSVFAVGLQCWREHSVSSDTQVATQPPGPYAENKLMKEKEIKGRGADGMGEIVTSEPPAAAGDAAGVTGSGMLAACGKGPDEQG</sequence>
<comment type="caution">
    <text evidence="1">The sequence shown here is derived from an EMBL/GenBank/DDBJ whole genome shotgun (WGS) entry which is preliminary data.</text>
</comment>
<protein>
    <submittedName>
        <fullName evidence="1">Uncharacterized protein</fullName>
    </submittedName>
</protein>
<evidence type="ECO:0000313" key="2">
    <source>
        <dbReference type="Proteomes" id="UP001153954"/>
    </source>
</evidence>
<dbReference type="Proteomes" id="UP001153954">
    <property type="component" value="Unassembled WGS sequence"/>
</dbReference>
<proteinExistence type="predicted"/>